<reference evidence="3" key="1">
    <citation type="submission" date="2016-04" db="UniProtKB">
        <authorList>
            <consortium name="WormBaseParasite"/>
        </authorList>
    </citation>
    <scope>IDENTIFICATION</scope>
</reference>
<accession>A0A158R5V0</accession>
<sequence length="127" mass="14372">MTLQSIEVTDEKVVVPKKAKKEKPVKQKSKNLKVLTEYEQCKMECRRKRDMQDVKELQIQLLKEKCRSGAASADCSNEQLTDEELQNAKKALNDALKNDANDEPSKSFIEINMNERQQSSGSAPGSK</sequence>
<feature type="compositionally biased region" description="Polar residues" evidence="1">
    <location>
        <begin position="114"/>
        <end position="127"/>
    </location>
</feature>
<dbReference type="WBParaSite" id="SMUV_0000821701-mRNA-1">
    <property type="protein sequence ID" value="SMUV_0000821701-mRNA-1"/>
    <property type="gene ID" value="SMUV_0000821701"/>
</dbReference>
<feature type="compositionally biased region" description="Basic and acidic residues" evidence="1">
    <location>
        <begin position="96"/>
        <end position="105"/>
    </location>
</feature>
<evidence type="ECO:0000313" key="2">
    <source>
        <dbReference type="Proteomes" id="UP000046393"/>
    </source>
</evidence>
<name>A0A158R5V0_9BILA</name>
<feature type="region of interest" description="Disordered" evidence="1">
    <location>
        <begin position="91"/>
        <end position="127"/>
    </location>
</feature>
<organism evidence="2 3">
    <name type="scientific">Syphacia muris</name>
    <dbReference type="NCBI Taxonomy" id="451379"/>
    <lineage>
        <taxon>Eukaryota</taxon>
        <taxon>Metazoa</taxon>
        <taxon>Ecdysozoa</taxon>
        <taxon>Nematoda</taxon>
        <taxon>Chromadorea</taxon>
        <taxon>Rhabditida</taxon>
        <taxon>Spirurina</taxon>
        <taxon>Oxyuridomorpha</taxon>
        <taxon>Oxyuroidea</taxon>
        <taxon>Oxyuridae</taxon>
        <taxon>Syphacia</taxon>
    </lineage>
</organism>
<protein>
    <submittedName>
        <fullName evidence="3">Uncharacterized protein</fullName>
    </submittedName>
</protein>
<proteinExistence type="predicted"/>
<dbReference type="Proteomes" id="UP000046393">
    <property type="component" value="Unplaced"/>
</dbReference>
<keyword evidence="2" id="KW-1185">Reference proteome</keyword>
<dbReference type="AlphaFoldDB" id="A0A158R5V0"/>
<evidence type="ECO:0000256" key="1">
    <source>
        <dbReference type="SAM" id="MobiDB-lite"/>
    </source>
</evidence>
<evidence type="ECO:0000313" key="3">
    <source>
        <dbReference type="WBParaSite" id="SMUV_0000821701-mRNA-1"/>
    </source>
</evidence>